<dbReference type="WBParaSite" id="scaffold4353_cov178.g7998">
    <property type="protein sequence ID" value="scaffold4353_cov178.g7998"/>
    <property type="gene ID" value="scaffold4353_cov178.g7998"/>
</dbReference>
<dbReference type="AlphaFoldDB" id="A0A915MKY2"/>
<proteinExistence type="inferred from homology"/>
<dbReference type="InterPro" id="IPR002077">
    <property type="entry name" value="VDCCAlpha1"/>
</dbReference>
<evidence type="ECO:0000256" key="5">
    <source>
        <dbReference type="ARBA" id="ARBA00022673"/>
    </source>
</evidence>
<dbReference type="InterPro" id="IPR005821">
    <property type="entry name" value="Ion_trans_dom"/>
</dbReference>
<keyword evidence="12" id="KW-0407">Ion channel</keyword>
<dbReference type="InterPro" id="IPR050599">
    <property type="entry name" value="VDCC_alpha-1_subunit"/>
</dbReference>
<keyword evidence="18" id="KW-1185">Reference proteome</keyword>
<evidence type="ECO:0000256" key="11">
    <source>
        <dbReference type="ARBA" id="ARBA00023136"/>
    </source>
</evidence>
<evidence type="ECO:0000256" key="16">
    <source>
        <dbReference type="SAM" id="Phobius"/>
    </source>
</evidence>
<dbReference type="GO" id="GO:0005891">
    <property type="term" value="C:voltage-gated calcium channel complex"/>
    <property type="evidence" value="ECO:0007669"/>
    <property type="project" value="InterPro"/>
</dbReference>
<dbReference type="SUPFAM" id="SSF81324">
    <property type="entry name" value="Voltage-gated potassium channels"/>
    <property type="match status" value="3"/>
</dbReference>
<evidence type="ECO:0000313" key="19">
    <source>
        <dbReference type="WBParaSite" id="scaffold4353_cov178.g7998"/>
    </source>
</evidence>
<evidence type="ECO:0000256" key="3">
    <source>
        <dbReference type="ARBA" id="ARBA00022553"/>
    </source>
</evidence>
<dbReference type="PRINTS" id="PR00167">
    <property type="entry name" value="CACHANNEL"/>
</dbReference>
<name>A0A915MKY2_MELJA</name>
<organism evidence="18 19">
    <name type="scientific">Meloidogyne javanica</name>
    <name type="common">Root-knot nematode worm</name>
    <dbReference type="NCBI Taxonomy" id="6303"/>
    <lineage>
        <taxon>Eukaryota</taxon>
        <taxon>Metazoa</taxon>
        <taxon>Ecdysozoa</taxon>
        <taxon>Nematoda</taxon>
        <taxon>Chromadorea</taxon>
        <taxon>Rhabditida</taxon>
        <taxon>Tylenchina</taxon>
        <taxon>Tylenchomorpha</taxon>
        <taxon>Tylenchoidea</taxon>
        <taxon>Meloidogynidae</taxon>
        <taxon>Meloidogyninae</taxon>
        <taxon>Meloidogyne</taxon>
        <taxon>Meloidogyne incognita group</taxon>
    </lineage>
</organism>
<feature type="transmembrane region" description="Helical" evidence="16">
    <location>
        <begin position="537"/>
        <end position="562"/>
    </location>
</feature>
<feature type="transmembrane region" description="Helical" evidence="16">
    <location>
        <begin position="378"/>
        <end position="401"/>
    </location>
</feature>
<feature type="domain" description="Ion transport" evidence="17">
    <location>
        <begin position="24"/>
        <end position="75"/>
    </location>
</feature>
<evidence type="ECO:0000256" key="10">
    <source>
        <dbReference type="ARBA" id="ARBA00023065"/>
    </source>
</evidence>
<keyword evidence="2" id="KW-0813">Transport</keyword>
<keyword evidence="3" id="KW-0597">Phosphoprotein</keyword>
<reference evidence="19" key="1">
    <citation type="submission" date="2022-11" db="UniProtKB">
        <authorList>
            <consortium name="WormBaseParasite"/>
        </authorList>
    </citation>
    <scope>IDENTIFICATION</scope>
</reference>
<dbReference type="FunFam" id="1.20.120.350:FF:000064">
    <property type="entry name" value="Voltage-dependent L-type calcium channel subunit alpha"/>
    <property type="match status" value="1"/>
</dbReference>
<evidence type="ECO:0000256" key="14">
    <source>
        <dbReference type="RuleBase" id="RU003808"/>
    </source>
</evidence>
<feature type="compositionally biased region" description="Acidic residues" evidence="15">
    <location>
        <begin position="271"/>
        <end position="314"/>
    </location>
</feature>
<keyword evidence="4 14" id="KW-0109">Calcium transport</keyword>
<dbReference type="GO" id="GO:0098703">
    <property type="term" value="P:calcium ion import across plasma membrane"/>
    <property type="evidence" value="ECO:0007669"/>
    <property type="project" value="TreeGrafter"/>
</dbReference>
<feature type="domain" description="Ion transport" evidence="17">
    <location>
        <begin position="614"/>
        <end position="812"/>
    </location>
</feature>
<feature type="domain" description="Ion transport" evidence="17">
    <location>
        <begin position="331"/>
        <end position="571"/>
    </location>
</feature>
<protein>
    <submittedName>
        <fullName evidence="19">Ion transport domain-containing protein</fullName>
    </submittedName>
</protein>
<dbReference type="Pfam" id="PF00520">
    <property type="entry name" value="Ion_trans"/>
    <property type="match status" value="4"/>
</dbReference>
<sequence length="834" mass="95263">TCGLAPSAYHCEPSSFSSAIHARNNKWICSPNTTWLGPNNGITNFDNIGLAMLTVFQCVSLEGWTDVMYWVSCEQQRSSALIVQWRFLQRLNRRCRRGCRRMVKSQMFYWLVIVLVFLNTLVLTSEHYGQEPWYWASLSQLITSLLSSLRSIISLLLLLFLFIVIFALLGMQVFGGRFNYDPMRPKPRANFDTFTQSLLTVFQILTGEDWNTVMYNGIESYGGIGSLGMLVSIYFIVLFICGNYILLNVFLAIAVDNLAEADQVMNAKPGEEDEMEVEGEYEEGEYEHGETDEDGLDLEGDGEDGDDEVGGDGEEVNDEVVVGARPRRAQSYRNTILNYFDYFFTTIFTVEITLKVIVYGLVLHKGSFCRNAFNLLDILVVAVSLISFVLKSDAISVVKILRVLRVLRPLRAINRAKGLKHVVQCVIVAVKTIGNIMLVTFMLQFMFAIIGVQLFKGTFFSCNDPSRMTEMECRGEFITFEDGDPTKPVSMKRDNVMDAMISLFVVSTFEGWPDLLYVAINSNEEDRGPVYNARQPVAIFFIAFIVVIAFFMMNIFVGFVIVTFQNEGEREYENCELDKNQRKCIEFALKAKPHRRYIPRNRFQYRVWWFVTSQFFEYAIFIIIMLNTTTLALKHYPPDPQMDHILDILNLIFTGVFAFEALFKIIALNPKNYFGDRWNSFDFVIVLGSFIDIIYGKIGGTGTNIISINFFRLFRVMRLVKLLSRGEGIRTLLWTFMKSFQALPYVALLIVLLFFIYAVIGMQVFGKVALDDDTQIHRNNNFHTFPAAVLVLFRSATGEAWQEIMLACSDREDVKCDPASDDYKKDPNAGCGQF</sequence>
<evidence type="ECO:0000256" key="7">
    <source>
        <dbReference type="ARBA" id="ARBA00022837"/>
    </source>
</evidence>
<feature type="transmembrane region" description="Helical" evidence="16">
    <location>
        <begin position="742"/>
        <end position="760"/>
    </location>
</feature>
<evidence type="ECO:0000256" key="4">
    <source>
        <dbReference type="ARBA" id="ARBA00022568"/>
    </source>
</evidence>
<comment type="similarity">
    <text evidence="14">Belongs to the calcium channel alpha-1 subunit (TC 1.A.1.11) family.</text>
</comment>
<keyword evidence="7 13" id="KW-0106">Calcium</keyword>
<evidence type="ECO:0000256" key="1">
    <source>
        <dbReference type="ARBA" id="ARBA00004141"/>
    </source>
</evidence>
<dbReference type="Proteomes" id="UP000887561">
    <property type="component" value="Unplaced"/>
</dbReference>
<keyword evidence="10" id="KW-0406">Ion transport</keyword>
<feature type="transmembrane region" description="Helical" evidence="16">
    <location>
        <begin position="422"/>
        <end position="450"/>
    </location>
</feature>
<evidence type="ECO:0000256" key="9">
    <source>
        <dbReference type="ARBA" id="ARBA00022989"/>
    </source>
</evidence>
<evidence type="ECO:0000259" key="17">
    <source>
        <dbReference type="Pfam" id="PF00520"/>
    </source>
</evidence>
<evidence type="ECO:0000256" key="2">
    <source>
        <dbReference type="ARBA" id="ARBA00022448"/>
    </source>
</evidence>
<dbReference type="PANTHER" id="PTHR45628:SF1">
    <property type="entry name" value="VOLTAGE-DEPENDENT CALCIUM CHANNEL TYPE D SUBUNIT ALPHA-1"/>
    <property type="match status" value="1"/>
</dbReference>
<feature type="domain" description="Ion transport" evidence="17">
    <location>
        <begin position="134"/>
        <end position="262"/>
    </location>
</feature>
<feature type="transmembrane region" description="Helical" evidence="16">
    <location>
        <begin position="227"/>
        <end position="255"/>
    </location>
</feature>
<dbReference type="InterPro" id="IPR027359">
    <property type="entry name" value="Volt_channel_dom_sf"/>
</dbReference>
<evidence type="ECO:0000256" key="15">
    <source>
        <dbReference type="SAM" id="MobiDB-lite"/>
    </source>
</evidence>
<dbReference type="GO" id="GO:0046872">
    <property type="term" value="F:metal ion binding"/>
    <property type="evidence" value="ECO:0007669"/>
    <property type="project" value="UniProtKB-KW"/>
</dbReference>
<keyword evidence="13" id="KW-0479">Metal-binding</keyword>
<keyword evidence="5 14" id="KW-0107">Calcium channel</keyword>
<evidence type="ECO:0000313" key="18">
    <source>
        <dbReference type="Proteomes" id="UP000887561"/>
    </source>
</evidence>
<dbReference type="GO" id="GO:0008331">
    <property type="term" value="F:high voltage-gated calcium channel activity"/>
    <property type="evidence" value="ECO:0007669"/>
    <property type="project" value="TreeGrafter"/>
</dbReference>
<evidence type="ECO:0000256" key="6">
    <source>
        <dbReference type="ARBA" id="ARBA00022692"/>
    </source>
</evidence>
<dbReference type="Gene3D" id="1.10.287.70">
    <property type="match status" value="4"/>
</dbReference>
<dbReference type="FunFam" id="1.20.120.350:FF:000006">
    <property type="entry name" value="Voltage-dependent L-type calcium channel subunit alpha"/>
    <property type="match status" value="1"/>
</dbReference>
<feature type="transmembrane region" description="Helical" evidence="16">
    <location>
        <begin position="107"/>
        <end position="128"/>
    </location>
</feature>
<dbReference type="FunFam" id="1.10.287.70:FF:000107">
    <property type="entry name" value="Voltage-dependent L-type calcium channel subunit alpha"/>
    <property type="match status" value="1"/>
</dbReference>
<accession>A0A915MKY2</accession>
<feature type="transmembrane region" description="Helical" evidence="16">
    <location>
        <begin position="680"/>
        <end position="698"/>
    </location>
</feature>
<feature type="transmembrane region" description="Helical" evidence="16">
    <location>
        <begin position="336"/>
        <end position="358"/>
    </location>
</feature>
<dbReference type="FunFam" id="1.10.287.70:FF:000117">
    <property type="entry name" value="Voltage-gated Ca2+ channel, alpha subunit"/>
    <property type="match status" value="1"/>
</dbReference>
<evidence type="ECO:0000256" key="13">
    <source>
        <dbReference type="PIRSR" id="PIRSR602077-1"/>
    </source>
</evidence>
<dbReference type="PANTHER" id="PTHR45628">
    <property type="entry name" value="VOLTAGE-DEPENDENT CALCIUM CHANNEL TYPE A SUBUNIT ALPHA-1"/>
    <property type="match status" value="1"/>
</dbReference>
<keyword evidence="11 16" id="KW-0472">Membrane</keyword>
<evidence type="ECO:0000256" key="8">
    <source>
        <dbReference type="ARBA" id="ARBA00022882"/>
    </source>
</evidence>
<comment type="subcellular location">
    <subcellularLocation>
        <location evidence="1 14">Membrane</location>
        <topology evidence="1 14">Multi-pass membrane protein</topology>
    </subcellularLocation>
</comment>
<keyword evidence="8 14" id="KW-0851">Voltage-gated channel</keyword>
<feature type="binding site" evidence="13">
    <location>
        <position position="510"/>
    </location>
    <ligand>
        <name>Ca(2+)</name>
        <dbReference type="ChEBI" id="CHEBI:29108"/>
    </ligand>
</feature>
<dbReference type="Gene3D" id="1.20.120.350">
    <property type="entry name" value="Voltage-gated potassium channels. Chain C"/>
    <property type="match status" value="2"/>
</dbReference>
<feature type="transmembrane region" description="Helical" evidence="16">
    <location>
        <begin position="148"/>
        <end position="169"/>
    </location>
</feature>
<evidence type="ECO:0000256" key="12">
    <source>
        <dbReference type="ARBA" id="ARBA00023303"/>
    </source>
</evidence>
<feature type="transmembrane region" description="Helical" evidence="16">
    <location>
        <begin position="607"/>
        <end position="628"/>
    </location>
</feature>
<feature type="transmembrane region" description="Helical" evidence="16">
    <location>
        <begin position="648"/>
        <end position="668"/>
    </location>
</feature>
<keyword evidence="6 16" id="KW-0812">Transmembrane</keyword>
<feature type="region of interest" description="Disordered" evidence="15">
    <location>
        <begin position="266"/>
        <end position="314"/>
    </location>
</feature>
<keyword evidence="9 16" id="KW-1133">Transmembrane helix</keyword>